<dbReference type="FunFam" id="1.10.3730.10:FF:000001">
    <property type="entry name" value="Pyrroline-5-carboxylate reductase"/>
    <property type="match status" value="1"/>
</dbReference>
<comment type="function">
    <text evidence="5 6">Catalyzes the reduction of 1-pyrroline-5-carboxylate (PCA) to L-proline.</text>
</comment>
<keyword evidence="10" id="KW-0812">Transmembrane</keyword>
<dbReference type="PROSITE" id="PS00521">
    <property type="entry name" value="P5CR"/>
    <property type="match status" value="1"/>
</dbReference>
<comment type="similarity">
    <text evidence="1 6 9">Belongs to the pyrroline-5-carboxylate reductase family.</text>
</comment>
<evidence type="ECO:0000256" key="5">
    <source>
        <dbReference type="ARBA" id="ARBA00058118"/>
    </source>
</evidence>
<reference evidence="13 15" key="1">
    <citation type="submission" date="2015-01" db="EMBL/GenBank/DDBJ databases">
        <title>Lactococcus lactis subsp.lactis JCM 5805 whole genome shotgun sequence.</title>
        <authorList>
            <person name="Fujii T."/>
            <person name="Tomita Y."/>
            <person name="Ikushima S."/>
            <person name="Fujiwara D."/>
        </authorList>
    </citation>
    <scope>NUCLEOTIDE SEQUENCE [LARGE SCALE GENOMIC DNA]</scope>
    <source>
        <strain evidence="13 15">JCM 5805</strain>
    </source>
</reference>
<comment type="catalytic activity">
    <reaction evidence="6">
        <text>L-proline + NAD(+) = (S)-1-pyrroline-5-carboxylate + NADH + 2 H(+)</text>
        <dbReference type="Rhea" id="RHEA:14105"/>
        <dbReference type="ChEBI" id="CHEBI:15378"/>
        <dbReference type="ChEBI" id="CHEBI:17388"/>
        <dbReference type="ChEBI" id="CHEBI:57540"/>
        <dbReference type="ChEBI" id="CHEBI:57945"/>
        <dbReference type="ChEBI" id="CHEBI:60039"/>
        <dbReference type="EC" id="1.5.1.2"/>
    </reaction>
</comment>
<comment type="catalytic activity">
    <reaction evidence="6 9">
        <text>L-proline + NADP(+) = (S)-1-pyrroline-5-carboxylate + NADPH + 2 H(+)</text>
        <dbReference type="Rhea" id="RHEA:14109"/>
        <dbReference type="ChEBI" id="CHEBI:15378"/>
        <dbReference type="ChEBI" id="CHEBI:17388"/>
        <dbReference type="ChEBI" id="CHEBI:57783"/>
        <dbReference type="ChEBI" id="CHEBI:58349"/>
        <dbReference type="ChEBI" id="CHEBI:60039"/>
        <dbReference type="EC" id="1.5.1.2"/>
    </reaction>
</comment>
<evidence type="ECO:0000256" key="4">
    <source>
        <dbReference type="ARBA" id="ARBA00023002"/>
    </source>
</evidence>
<dbReference type="InterPro" id="IPR008927">
    <property type="entry name" value="6-PGluconate_DH-like_C_sf"/>
</dbReference>
<dbReference type="GO" id="GO:0005737">
    <property type="term" value="C:cytoplasm"/>
    <property type="evidence" value="ECO:0007669"/>
    <property type="project" value="UniProtKB-SubCell"/>
</dbReference>
<keyword evidence="6" id="KW-0963">Cytoplasm</keyword>
<dbReference type="EMBL" id="LKLW01000069">
    <property type="protein sequence ID" value="KSU27656.1"/>
    <property type="molecule type" value="Genomic_DNA"/>
</dbReference>
<evidence type="ECO:0000313" key="13">
    <source>
        <dbReference type="EMBL" id="GAM81302.1"/>
    </source>
</evidence>
<keyword evidence="6 9" id="KW-0028">Amino-acid biosynthesis</keyword>
<dbReference type="Pfam" id="PF03807">
    <property type="entry name" value="F420_oxidored"/>
    <property type="match status" value="1"/>
</dbReference>
<evidence type="ECO:0000256" key="1">
    <source>
        <dbReference type="ARBA" id="ARBA00005525"/>
    </source>
</evidence>
<evidence type="ECO:0000313" key="16">
    <source>
        <dbReference type="Proteomes" id="UP000052991"/>
    </source>
</evidence>
<dbReference type="PANTHER" id="PTHR11645">
    <property type="entry name" value="PYRROLINE-5-CARBOXYLATE REDUCTASE"/>
    <property type="match status" value="1"/>
</dbReference>
<reference evidence="14" key="3">
    <citation type="journal article" date="2017" name="Genome Announc.">
        <title>Draft Genome Sequences of 24 Lactococcus lactis Strains.</title>
        <authorList>
            <person name="Backus L."/>
            <person name="Wels M."/>
            <person name="Boekhorst J."/>
            <person name="Dijkstra A.R."/>
            <person name="Beerthuyzen M."/>
            <person name="Kelly W.J."/>
            <person name="Siezen R.J."/>
            <person name="van Hijum S.A."/>
            <person name="Bachmann H."/>
        </authorList>
    </citation>
    <scope>NUCLEOTIDE SEQUENCE</scope>
    <source>
        <strain evidence="14">N42</strain>
    </source>
</reference>
<dbReference type="EMBL" id="BBSI01000037">
    <property type="protein sequence ID" value="GAM81302.1"/>
    <property type="molecule type" value="Genomic_DNA"/>
</dbReference>
<reference evidence="16" key="2">
    <citation type="submission" date="2015-10" db="EMBL/GenBank/DDBJ databases">
        <title>Draft Genome Sequences of 11 Lactococcus lactis subspecies cremoris strains.</title>
        <authorList>
            <person name="Wels M."/>
            <person name="Backus L."/>
            <person name="Boekhorst J."/>
            <person name="Dijkstra A."/>
            <person name="Beerthuizen M."/>
            <person name="Kelly W."/>
            <person name="Siezen R."/>
            <person name="Bachmann H."/>
            <person name="Van Hijum S."/>
        </authorList>
    </citation>
    <scope>NUCLEOTIDE SEQUENCE [LARGE SCALE GENOMIC DNA]</scope>
    <source>
        <strain evidence="16">N42</strain>
    </source>
</reference>
<dbReference type="InterPro" id="IPR053790">
    <property type="entry name" value="P5CR-like_CS"/>
</dbReference>
<dbReference type="GO" id="GO:0004735">
    <property type="term" value="F:pyrroline-5-carboxylate reductase activity"/>
    <property type="evidence" value="ECO:0007669"/>
    <property type="project" value="UniProtKB-UniRule"/>
</dbReference>
<dbReference type="Pfam" id="PF14748">
    <property type="entry name" value="P5CR_dimer"/>
    <property type="match status" value="1"/>
</dbReference>
<keyword evidence="10" id="KW-0472">Membrane</keyword>
<comment type="caution">
    <text evidence="13">The sequence shown here is derived from an EMBL/GenBank/DDBJ whole genome shotgun (WGS) entry which is preliminary data.</text>
</comment>
<evidence type="ECO:0000256" key="3">
    <source>
        <dbReference type="ARBA" id="ARBA00022857"/>
    </source>
</evidence>
<protein>
    <recommendedName>
        <fullName evidence="6 7">Pyrroline-5-carboxylate reductase</fullName>
        <shortName evidence="6">P5C reductase</shortName>
        <shortName evidence="6">P5CR</shortName>
        <ecNumber evidence="6 7">1.5.1.2</ecNumber>
    </recommendedName>
    <alternativeName>
        <fullName evidence="6">PCA reductase</fullName>
    </alternativeName>
</protein>
<dbReference type="PATRIC" id="fig|1360.102.peg.247"/>
<proteinExistence type="inferred from homology"/>
<dbReference type="HAMAP" id="MF_01925">
    <property type="entry name" value="P5C_reductase"/>
    <property type="match status" value="1"/>
</dbReference>
<dbReference type="InterPro" id="IPR029036">
    <property type="entry name" value="P5CR_dimer"/>
</dbReference>
<sequence>MIKWTKRKEGILFMKTIGFIGVGKMATAIISGLDKNKFKIIISGHNLTKTQKQAETLNVTAASNHEELVQESDFIILSVKPQVLPSVLSKLINHLTKDKTLISIAAGLTLSDLKHLADSENQPIIRVMPNINAQIGQSTSAIVKNEFVDDSAYATVQEIFKSTGSVHEIAEKDFSTFAAIAGSSPAFIYMFIDAMARAGVLHGIPKDQATAIVAETVRASAEMILQSGENPWSLVDKVSSPGGTTVAGVVSLEQNHFIGTVIDAISATIEKEKNL</sequence>
<evidence type="ECO:0000256" key="10">
    <source>
        <dbReference type="SAM" id="Phobius"/>
    </source>
</evidence>
<dbReference type="AlphaFoldDB" id="A0A0B8QW88"/>
<dbReference type="Gene3D" id="1.10.3730.10">
    <property type="entry name" value="ProC C-terminal domain-like"/>
    <property type="match status" value="1"/>
</dbReference>
<keyword evidence="3 6" id="KW-0521">NADP</keyword>
<organism evidence="13 15">
    <name type="scientific">Lactococcus lactis subsp. lactis</name>
    <name type="common">Streptococcus lactis</name>
    <dbReference type="NCBI Taxonomy" id="1360"/>
    <lineage>
        <taxon>Bacteria</taxon>
        <taxon>Bacillati</taxon>
        <taxon>Bacillota</taxon>
        <taxon>Bacilli</taxon>
        <taxon>Lactobacillales</taxon>
        <taxon>Streptococcaceae</taxon>
        <taxon>Lactococcus</taxon>
    </lineage>
</organism>
<dbReference type="PANTHER" id="PTHR11645:SF0">
    <property type="entry name" value="PYRROLINE-5-CARBOXYLATE REDUCTASE 3"/>
    <property type="match status" value="1"/>
</dbReference>
<feature type="domain" description="Pyrroline-5-carboxylate reductase catalytic N-terminal" evidence="11">
    <location>
        <begin position="16"/>
        <end position="107"/>
    </location>
</feature>
<dbReference type="InterPro" id="IPR036291">
    <property type="entry name" value="NAD(P)-bd_dom_sf"/>
</dbReference>
<dbReference type="SUPFAM" id="SSF51735">
    <property type="entry name" value="NAD(P)-binding Rossmann-fold domains"/>
    <property type="match status" value="1"/>
</dbReference>
<dbReference type="NCBIfam" id="TIGR00112">
    <property type="entry name" value="proC"/>
    <property type="match status" value="1"/>
</dbReference>
<feature type="domain" description="Pyrroline-5-carboxylate reductase dimerisation" evidence="12">
    <location>
        <begin position="171"/>
        <end position="275"/>
    </location>
</feature>
<dbReference type="PIRSF" id="PIRSF000193">
    <property type="entry name" value="Pyrrol-5-carb_rd"/>
    <property type="match status" value="1"/>
</dbReference>
<feature type="transmembrane region" description="Helical" evidence="10">
    <location>
        <begin position="12"/>
        <end position="33"/>
    </location>
</feature>
<dbReference type="UniPathway" id="UPA00098">
    <property type="reaction ID" value="UER00361"/>
</dbReference>
<accession>A0A0B8QW88</accession>
<dbReference type="EC" id="1.5.1.2" evidence="6 7"/>
<keyword evidence="10" id="KW-1133">Transmembrane helix</keyword>
<comment type="subcellular location">
    <subcellularLocation>
        <location evidence="6">Cytoplasm</location>
    </subcellularLocation>
</comment>
<comment type="pathway">
    <text evidence="6 9">Amino-acid biosynthesis; L-proline biosynthesis; L-proline from L-glutamate 5-semialdehyde: step 1/1.</text>
</comment>
<evidence type="ECO:0000313" key="14">
    <source>
        <dbReference type="EMBL" id="KSU27656.1"/>
    </source>
</evidence>
<keyword evidence="2 6" id="KW-0641">Proline biosynthesis</keyword>
<evidence type="ECO:0000256" key="9">
    <source>
        <dbReference type="RuleBase" id="RU003903"/>
    </source>
</evidence>
<name>A0A0B8QW88_LACLL</name>
<evidence type="ECO:0000256" key="7">
    <source>
        <dbReference type="NCBIfam" id="TIGR00112"/>
    </source>
</evidence>
<evidence type="ECO:0000256" key="2">
    <source>
        <dbReference type="ARBA" id="ARBA00022650"/>
    </source>
</evidence>
<evidence type="ECO:0000256" key="6">
    <source>
        <dbReference type="HAMAP-Rule" id="MF_01925"/>
    </source>
</evidence>
<dbReference type="InterPro" id="IPR028939">
    <property type="entry name" value="P5C_Rdtase_cat_N"/>
</dbReference>
<dbReference type="Gene3D" id="3.40.50.720">
    <property type="entry name" value="NAD(P)-binding Rossmann-like Domain"/>
    <property type="match status" value="1"/>
</dbReference>
<dbReference type="InterPro" id="IPR000304">
    <property type="entry name" value="Pyrroline-COOH_reductase"/>
</dbReference>
<dbReference type="Proteomes" id="UP000031847">
    <property type="component" value="Unassembled WGS sequence"/>
</dbReference>
<dbReference type="SUPFAM" id="SSF48179">
    <property type="entry name" value="6-phosphogluconate dehydrogenase C-terminal domain-like"/>
    <property type="match status" value="1"/>
</dbReference>
<keyword evidence="4 6" id="KW-0560">Oxidoreductase</keyword>
<evidence type="ECO:0000313" key="15">
    <source>
        <dbReference type="Proteomes" id="UP000031847"/>
    </source>
</evidence>
<dbReference type="GO" id="GO:0055129">
    <property type="term" value="P:L-proline biosynthetic process"/>
    <property type="evidence" value="ECO:0007669"/>
    <property type="project" value="UniProtKB-UniRule"/>
</dbReference>
<evidence type="ECO:0000259" key="12">
    <source>
        <dbReference type="Pfam" id="PF14748"/>
    </source>
</evidence>
<dbReference type="Proteomes" id="UP000052991">
    <property type="component" value="Unassembled WGS sequence"/>
</dbReference>
<evidence type="ECO:0000256" key="8">
    <source>
        <dbReference type="PIRSR" id="PIRSR000193-1"/>
    </source>
</evidence>
<evidence type="ECO:0000259" key="11">
    <source>
        <dbReference type="Pfam" id="PF03807"/>
    </source>
</evidence>
<gene>
    <name evidence="6" type="primary">proC</name>
    <name evidence="13" type="ORF">JCM5805K_2423</name>
    <name evidence="14" type="ORF">N42_0883</name>
</gene>
<feature type="binding site" evidence="8">
    <location>
        <begin position="20"/>
        <end position="25"/>
    </location>
    <ligand>
        <name>NADP(+)</name>
        <dbReference type="ChEBI" id="CHEBI:58349"/>
    </ligand>
</feature>